<accession>C3X408</accession>
<evidence type="ECO:0000313" key="2">
    <source>
        <dbReference type="EMBL" id="EEO27943.1"/>
    </source>
</evidence>
<reference evidence="2" key="1">
    <citation type="submission" date="2011-10" db="EMBL/GenBank/DDBJ databases">
        <title>The Genome Sequence of Oxalobacter formigenes HOxBLS.</title>
        <authorList>
            <consortium name="The Broad Institute Genome Sequencing Platform"/>
            <person name="Earl A."/>
            <person name="Ward D."/>
            <person name="Feldgarden M."/>
            <person name="Gevers D."/>
            <person name="Allison M.J."/>
            <person name="Humphrey S."/>
            <person name="Young S.K."/>
            <person name="Zeng Q."/>
            <person name="Gargeya S."/>
            <person name="Fitzgerald M."/>
            <person name="Haas B."/>
            <person name="Abouelleil A."/>
            <person name="Alvarado L."/>
            <person name="Arachchi H.M."/>
            <person name="Berlin A."/>
            <person name="Brown A."/>
            <person name="Chapman S.B."/>
            <person name="Chen Z."/>
            <person name="Dunbar C."/>
            <person name="Freedman E."/>
            <person name="Gearin G."/>
            <person name="Goldberg J."/>
            <person name="Griggs A."/>
            <person name="Gujja S."/>
            <person name="Heiman D."/>
            <person name="Howarth C."/>
            <person name="Larson L."/>
            <person name="Lui A."/>
            <person name="MacDonald P.J.P."/>
            <person name="Montmayeur A."/>
            <person name="Murphy C."/>
            <person name="Neiman D."/>
            <person name="Pearson M."/>
            <person name="Priest M."/>
            <person name="Roberts A."/>
            <person name="Saif S."/>
            <person name="Shea T."/>
            <person name="Shenoy N."/>
            <person name="Sisk P."/>
            <person name="Stolte C."/>
            <person name="Sykes S."/>
            <person name="Wortman J."/>
            <person name="Nusbaum C."/>
            <person name="Birren B."/>
        </authorList>
    </citation>
    <scope>NUCLEOTIDE SEQUENCE [LARGE SCALE GENOMIC DNA]</scope>
    <source>
        <strain evidence="2">HOxBLS</strain>
    </source>
</reference>
<organism evidence="2 3">
    <name type="scientific">Oxalobacter paraformigenes</name>
    <dbReference type="NCBI Taxonomy" id="556268"/>
    <lineage>
        <taxon>Bacteria</taxon>
        <taxon>Pseudomonadati</taxon>
        <taxon>Pseudomonadota</taxon>
        <taxon>Betaproteobacteria</taxon>
        <taxon>Burkholderiales</taxon>
        <taxon>Oxalobacteraceae</taxon>
        <taxon>Oxalobacter</taxon>
    </lineage>
</organism>
<dbReference type="EMBL" id="ACDP02000010">
    <property type="protein sequence ID" value="EEO27943.1"/>
    <property type="molecule type" value="Genomic_DNA"/>
</dbReference>
<feature type="region of interest" description="Disordered" evidence="1">
    <location>
        <begin position="81"/>
        <end position="101"/>
    </location>
</feature>
<sequence>MCVTCHAVLAACVGMRFSDYSNYFVAVRKNSLPLPVPPALPRRGPNRTGRKDAYLRRARQVRDGGNASTGGKTARKAARAAVQSPKRLAPPGSSWRFRIPDTGLRTDPPDACAGVKRGRYQKEPFFKRLSGMSPVSKTGRFAACSGMSDPLSLTDCAFTRTAKSCPALATGRKNRPAKLSAPLFPGRTDSGGPLFRQRGNAARKKRPARSHLCQDNIQDSVCPGKTGLWKTRGKESSAIFAPS</sequence>
<name>C3X408_9BURK</name>
<dbReference type="Proteomes" id="UP000003973">
    <property type="component" value="Unassembled WGS sequence"/>
</dbReference>
<keyword evidence="3" id="KW-1185">Reference proteome</keyword>
<comment type="caution">
    <text evidence="2">The sequence shown here is derived from an EMBL/GenBank/DDBJ whole genome shotgun (WGS) entry which is preliminary data.</text>
</comment>
<evidence type="ECO:0000256" key="1">
    <source>
        <dbReference type="SAM" id="MobiDB-lite"/>
    </source>
</evidence>
<evidence type="ECO:0000313" key="3">
    <source>
        <dbReference type="Proteomes" id="UP000003973"/>
    </source>
</evidence>
<dbReference type="HOGENOM" id="CLU_1141694_0_0_4"/>
<dbReference type="AlphaFoldDB" id="C3X408"/>
<protein>
    <submittedName>
        <fullName evidence="2">Uncharacterized protein</fullName>
    </submittedName>
</protein>
<proteinExistence type="predicted"/>
<gene>
    <name evidence="2" type="ORF">OFAG_01097</name>
</gene>
<feature type="region of interest" description="Disordered" evidence="1">
    <location>
        <begin position="172"/>
        <end position="210"/>
    </location>
</feature>